<comment type="caution">
    <text evidence="1">The sequence shown here is derived from an EMBL/GenBank/DDBJ whole genome shotgun (WGS) entry which is preliminary data.</text>
</comment>
<reference evidence="1 2" key="1">
    <citation type="submission" date="2017-09" db="EMBL/GenBank/DDBJ databases">
        <title>Bacterial strain isolated from the female urinary microbiota.</title>
        <authorList>
            <person name="Thomas-White K."/>
            <person name="Kumar N."/>
            <person name="Forster S."/>
            <person name="Putonti C."/>
            <person name="Lawley T."/>
            <person name="Wolfe A.J."/>
        </authorList>
    </citation>
    <scope>NUCLEOTIDE SEQUENCE [LARGE SCALE GENOMIC DNA]</scope>
    <source>
        <strain evidence="1 2">UMB0683</strain>
    </source>
</reference>
<sequence length="168" mass="19701">MNRQEQTNIINDLAAFVKDHREDQFGEHESLYYEILKQWRQLSRFDMDNADPASRDLADHYWTAMGEWHQRFTEARGRISDPAPMPSIDLQEHYEALIAELADDVIANLPPLRSGSVIRINDFARRLNLQLGAMEDLYTDVMLPIDFLLLVEYWKLINRVVHSQEGEE</sequence>
<dbReference type="OrthoDB" id="2291059at2"/>
<dbReference type="Proteomes" id="UP000239920">
    <property type="component" value="Unassembled WGS sequence"/>
</dbReference>
<dbReference type="RefSeq" id="WP_104687931.1">
    <property type="nucleotide sequence ID" value="NZ_JBKTHY010000003.1"/>
</dbReference>
<accession>A0A2J6NPX6</accession>
<name>A0A2J6NPX6_9LACO</name>
<evidence type="ECO:0000313" key="1">
    <source>
        <dbReference type="EMBL" id="PMB83370.1"/>
    </source>
</evidence>
<dbReference type="AlphaFoldDB" id="A0A2J6NPX6"/>
<organism evidence="1 2">
    <name type="scientific">Limosilactobacillus pontis</name>
    <dbReference type="NCBI Taxonomy" id="35787"/>
    <lineage>
        <taxon>Bacteria</taxon>
        <taxon>Bacillati</taxon>
        <taxon>Bacillota</taxon>
        <taxon>Bacilli</taxon>
        <taxon>Lactobacillales</taxon>
        <taxon>Lactobacillaceae</taxon>
        <taxon>Limosilactobacillus</taxon>
    </lineage>
</organism>
<proteinExistence type="predicted"/>
<protein>
    <submittedName>
        <fullName evidence="1">Uncharacterized protein</fullName>
    </submittedName>
</protein>
<gene>
    <name evidence="1" type="ORF">CK797_00835</name>
</gene>
<dbReference type="EMBL" id="PNFV01000001">
    <property type="protein sequence ID" value="PMB83370.1"/>
    <property type="molecule type" value="Genomic_DNA"/>
</dbReference>
<evidence type="ECO:0000313" key="2">
    <source>
        <dbReference type="Proteomes" id="UP000239920"/>
    </source>
</evidence>